<dbReference type="PRINTS" id="PR00245">
    <property type="entry name" value="OLFACTORYR"/>
</dbReference>
<reference evidence="12" key="2">
    <citation type="submission" date="2025-08" db="UniProtKB">
        <authorList>
            <consortium name="RefSeq"/>
        </authorList>
    </citation>
    <scope>IDENTIFICATION</scope>
    <source>
        <tissue evidence="12">Blood</tissue>
    </source>
</reference>
<evidence type="ECO:0000256" key="9">
    <source>
        <dbReference type="RuleBase" id="RU363047"/>
    </source>
</evidence>
<dbReference type="CDD" id="cd15222">
    <property type="entry name" value="7tmA_OR51-like"/>
    <property type="match status" value="1"/>
</dbReference>
<dbReference type="KEGG" id="aam:106482758"/>
<gene>
    <name evidence="12" type="primary">LOC106482758</name>
</gene>
<keyword evidence="6 9" id="KW-0472">Membrane</keyword>
<dbReference type="InterPro" id="IPR017452">
    <property type="entry name" value="GPCR_Rhodpsn_7TM"/>
</dbReference>
<dbReference type="PRINTS" id="PR00237">
    <property type="entry name" value="GPCRRHODOPSN"/>
</dbReference>
<sequence length="323" mass="36379">MSPGNSSDALAFLLVGIPGLADLHRWVFIPFCLMYLIAVLGNCTILLVVRTYQRLHEPMYYFLSMLATTDLGLTLSTLPTVPHVFWFNTMEISFPVCLTQMFCIHAFSFMESSVLLAMAFDRYVAICYPLRYSSILTPTRIAKVGLGIICRCTLTLFPLICLLTRLSFCRSHVLTHSYCLHQDMIRLACTDTTLNSLYGLTLVLLIVILDPVLITVSYIMIIKTVLGIASREEQAKALNTCISHFSAVLIFYVPMVGLSIIHRYGKNAAPISHVLMANIYLFIPPVLNPIIYSMQTKHIRKGIVELLCQRLAWPGQGQQPQRH</sequence>
<feature type="transmembrane region" description="Helical" evidence="9">
    <location>
        <begin position="26"/>
        <end position="48"/>
    </location>
</feature>
<keyword evidence="7 8" id="KW-0807">Transducer</keyword>
<dbReference type="PROSITE" id="PS50262">
    <property type="entry name" value="G_PROTEIN_RECEP_F1_2"/>
    <property type="match status" value="1"/>
</dbReference>
<feature type="transmembrane region" description="Helical" evidence="9">
    <location>
        <begin position="271"/>
        <end position="291"/>
    </location>
</feature>
<dbReference type="PANTHER" id="PTHR26450">
    <property type="entry name" value="OLFACTORY RECEPTOR 56B1-RELATED"/>
    <property type="match status" value="1"/>
</dbReference>
<evidence type="ECO:0000256" key="8">
    <source>
        <dbReference type="RuleBase" id="RU000688"/>
    </source>
</evidence>
<protein>
    <recommendedName>
        <fullName evidence="9">Olfactory receptor</fullName>
    </recommendedName>
</protein>
<dbReference type="AlphaFoldDB" id="A0A8B7IAF3"/>
<dbReference type="SUPFAM" id="SSF81321">
    <property type="entry name" value="Family A G protein-coupled receptor-like"/>
    <property type="match status" value="1"/>
</dbReference>
<evidence type="ECO:0000259" key="10">
    <source>
        <dbReference type="PROSITE" id="PS50262"/>
    </source>
</evidence>
<feature type="domain" description="G-protein coupled receptors family 1 profile" evidence="10">
    <location>
        <begin position="41"/>
        <end position="292"/>
    </location>
</feature>
<keyword evidence="8" id="KW-0675">Receptor</keyword>
<keyword evidence="4 9" id="KW-0552">Olfaction</keyword>
<dbReference type="InterPro" id="IPR000725">
    <property type="entry name" value="Olfact_rcpt"/>
</dbReference>
<dbReference type="GeneID" id="106482758"/>
<dbReference type="PANTHER" id="PTHR26450:SF87">
    <property type="entry name" value="OLFACTORY RECEPTOR 51F2"/>
    <property type="match status" value="1"/>
</dbReference>
<evidence type="ECO:0000256" key="5">
    <source>
        <dbReference type="ARBA" id="ARBA00022989"/>
    </source>
</evidence>
<name>A0A8B7IAF3_9AVES</name>
<evidence type="ECO:0000256" key="3">
    <source>
        <dbReference type="ARBA" id="ARBA00022692"/>
    </source>
</evidence>
<dbReference type="InterPro" id="IPR000276">
    <property type="entry name" value="GPCR_Rhodpsn"/>
</dbReference>
<dbReference type="RefSeq" id="XP_013795841.2">
    <property type="nucleotide sequence ID" value="XM_013940387.2"/>
</dbReference>
<dbReference type="GO" id="GO:0005886">
    <property type="term" value="C:plasma membrane"/>
    <property type="evidence" value="ECO:0007669"/>
    <property type="project" value="UniProtKB-SubCell"/>
</dbReference>
<feature type="transmembrane region" description="Helical" evidence="9">
    <location>
        <begin position="60"/>
        <end position="78"/>
    </location>
</feature>
<evidence type="ECO:0000313" key="12">
    <source>
        <dbReference type="RefSeq" id="XP_013795841.2"/>
    </source>
</evidence>
<dbReference type="GO" id="GO:0004984">
    <property type="term" value="F:olfactory receptor activity"/>
    <property type="evidence" value="ECO:0007669"/>
    <property type="project" value="InterPro"/>
</dbReference>
<dbReference type="OrthoDB" id="9444602at2759"/>
<accession>A0A8B7IAF3</accession>
<comment type="subcellular location">
    <subcellularLocation>
        <location evidence="9">Cell membrane</location>
        <topology evidence="9">Multi-pass membrane protein</topology>
    </subcellularLocation>
    <subcellularLocation>
        <location evidence="1">Membrane</location>
        <topology evidence="1">Multi-pass membrane protein</topology>
    </subcellularLocation>
</comment>
<keyword evidence="2 9" id="KW-0716">Sensory transduction</keyword>
<evidence type="ECO:0000313" key="11">
    <source>
        <dbReference type="Proteomes" id="UP001652627"/>
    </source>
</evidence>
<feature type="transmembrane region" description="Helical" evidence="9">
    <location>
        <begin position="197"/>
        <end position="221"/>
    </location>
</feature>
<dbReference type="Gene3D" id="1.20.1070.10">
    <property type="entry name" value="Rhodopsin 7-helix transmembrane proteins"/>
    <property type="match status" value="1"/>
</dbReference>
<feature type="transmembrane region" description="Helical" evidence="9">
    <location>
        <begin position="242"/>
        <end position="265"/>
    </location>
</feature>
<dbReference type="Pfam" id="PF13853">
    <property type="entry name" value="7tm_4"/>
    <property type="match status" value="1"/>
</dbReference>
<evidence type="ECO:0000256" key="7">
    <source>
        <dbReference type="ARBA" id="ARBA00023224"/>
    </source>
</evidence>
<keyword evidence="11" id="KW-1185">Reference proteome</keyword>
<evidence type="ECO:0000256" key="1">
    <source>
        <dbReference type="ARBA" id="ARBA00004141"/>
    </source>
</evidence>
<dbReference type="GO" id="GO:0071396">
    <property type="term" value="P:cellular response to lipid"/>
    <property type="evidence" value="ECO:0007669"/>
    <property type="project" value="UniProtKB-ARBA"/>
</dbReference>
<keyword evidence="8" id="KW-0297">G-protein coupled receptor</keyword>
<organism evidence="11 12">
    <name type="scientific">Apteryx mantelli</name>
    <name type="common">North Island brown kiwi</name>
    <dbReference type="NCBI Taxonomy" id="2696672"/>
    <lineage>
        <taxon>Eukaryota</taxon>
        <taxon>Metazoa</taxon>
        <taxon>Chordata</taxon>
        <taxon>Craniata</taxon>
        <taxon>Vertebrata</taxon>
        <taxon>Euteleostomi</taxon>
        <taxon>Archelosauria</taxon>
        <taxon>Archosauria</taxon>
        <taxon>Dinosauria</taxon>
        <taxon>Saurischia</taxon>
        <taxon>Theropoda</taxon>
        <taxon>Coelurosauria</taxon>
        <taxon>Aves</taxon>
        <taxon>Palaeognathae</taxon>
        <taxon>Apterygiformes</taxon>
        <taxon>Apterygidae</taxon>
        <taxon>Apteryx</taxon>
    </lineage>
</organism>
<evidence type="ECO:0000256" key="6">
    <source>
        <dbReference type="ARBA" id="ARBA00023136"/>
    </source>
</evidence>
<keyword evidence="5 9" id="KW-1133">Transmembrane helix</keyword>
<dbReference type="Proteomes" id="UP001652627">
    <property type="component" value="Chromosome 1"/>
</dbReference>
<dbReference type="GO" id="GO:0004930">
    <property type="term" value="F:G protein-coupled receptor activity"/>
    <property type="evidence" value="ECO:0007669"/>
    <property type="project" value="UniProtKB-KW"/>
</dbReference>
<feature type="transmembrane region" description="Helical" evidence="9">
    <location>
        <begin position="141"/>
        <end position="168"/>
    </location>
</feature>
<feature type="transmembrane region" description="Helical" evidence="9">
    <location>
        <begin position="98"/>
        <end position="120"/>
    </location>
</feature>
<keyword evidence="9" id="KW-1003">Cell membrane</keyword>
<proteinExistence type="inferred from homology"/>
<dbReference type="PROSITE" id="PS00237">
    <property type="entry name" value="G_PROTEIN_RECEP_F1_1"/>
    <property type="match status" value="1"/>
</dbReference>
<keyword evidence="3 8" id="KW-0812">Transmembrane</keyword>
<dbReference type="InterPro" id="IPR050402">
    <property type="entry name" value="OR51/52/56-like"/>
</dbReference>
<reference evidence="11" key="1">
    <citation type="submission" date="2025-05" db="UniProtKB">
        <authorList>
            <consortium name="RefSeq"/>
        </authorList>
    </citation>
    <scope>NUCLEOTIDE SEQUENCE [LARGE SCALE GENOMIC DNA]</scope>
</reference>
<evidence type="ECO:0000256" key="4">
    <source>
        <dbReference type="ARBA" id="ARBA00022725"/>
    </source>
</evidence>
<evidence type="ECO:0000256" key="2">
    <source>
        <dbReference type="ARBA" id="ARBA00022606"/>
    </source>
</evidence>
<comment type="similarity">
    <text evidence="8">Belongs to the G-protein coupled receptor 1 family.</text>
</comment>